<evidence type="ECO:0000313" key="2">
    <source>
        <dbReference type="Proteomes" id="UP000187203"/>
    </source>
</evidence>
<proteinExistence type="predicted"/>
<organism evidence="1 2">
    <name type="scientific">Corchorus olitorius</name>
    <dbReference type="NCBI Taxonomy" id="93759"/>
    <lineage>
        <taxon>Eukaryota</taxon>
        <taxon>Viridiplantae</taxon>
        <taxon>Streptophyta</taxon>
        <taxon>Embryophyta</taxon>
        <taxon>Tracheophyta</taxon>
        <taxon>Spermatophyta</taxon>
        <taxon>Magnoliopsida</taxon>
        <taxon>eudicotyledons</taxon>
        <taxon>Gunneridae</taxon>
        <taxon>Pentapetalae</taxon>
        <taxon>rosids</taxon>
        <taxon>malvids</taxon>
        <taxon>Malvales</taxon>
        <taxon>Malvaceae</taxon>
        <taxon>Grewioideae</taxon>
        <taxon>Apeibeae</taxon>
        <taxon>Corchorus</taxon>
    </lineage>
</organism>
<protein>
    <submittedName>
        <fullName evidence="1">Uncharacterized protein</fullName>
    </submittedName>
</protein>
<name>A0A1R3KN12_9ROSI</name>
<evidence type="ECO:0000313" key="1">
    <source>
        <dbReference type="EMBL" id="OMP08449.1"/>
    </source>
</evidence>
<dbReference type="AlphaFoldDB" id="A0A1R3KN12"/>
<reference evidence="2" key="1">
    <citation type="submission" date="2013-09" db="EMBL/GenBank/DDBJ databases">
        <title>Corchorus olitorius genome sequencing.</title>
        <authorList>
            <person name="Alam M."/>
            <person name="Haque M.S."/>
            <person name="Islam M.S."/>
            <person name="Emdad E.M."/>
            <person name="Islam M.M."/>
            <person name="Ahmed B."/>
            <person name="Halim A."/>
            <person name="Hossen Q.M.M."/>
            <person name="Hossain M.Z."/>
            <person name="Ahmed R."/>
            <person name="Khan M.M."/>
            <person name="Islam R."/>
            <person name="Rashid M.M."/>
            <person name="Khan S.A."/>
            <person name="Rahman M.S."/>
            <person name="Alam M."/>
            <person name="Yahiya A.S."/>
            <person name="Khan M.S."/>
            <person name="Azam M.S."/>
            <person name="Haque T."/>
            <person name="Lashkar M.Z.H."/>
            <person name="Akhand A.I."/>
            <person name="Morshed G."/>
            <person name="Roy S."/>
            <person name="Uddin K.S."/>
            <person name="Rabeya T."/>
            <person name="Hossain A.S."/>
            <person name="Chowdhury A."/>
            <person name="Snigdha A.R."/>
            <person name="Mortoza M.S."/>
            <person name="Matin S.A."/>
            <person name="Hoque S.M.E."/>
            <person name="Islam M.K."/>
            <person name="Roy D.K."/>
            <person name="Haider R."/>
            <person name="Moosa M.M."/>
            <person name="Elias S.M."/>
            <person name="Hasan A.M."/>
            <person name="Jahan S."/>
            <person name="Shafiuddin M."/>
            <person name="Mahmood N."/>
            <person name="Shommy N.S."/>
        </authorList>
    </citation>
    <scope>NUCLEOTIDE SEQUENCE [LARGE SCALE GENOMIC DNA]</scope>
    <source>
        <strain evidence="2">cv. O-4</strain>
    </source>
</reference>
<keyword evidence="2" id="KW-1185">Reference proteome</keyword>
<accession>A0A1R3KN12</accession>
<dbReference type="EMBL" id="AWUE01012716">
    <property type="protein sequence ID" value="OMP08449.1"/>
    <property type="molecule type" value="Genomic_DNA"/>
</dbReference>
<dbReference type="Proteomes" id="UP000187203">
    <property type="component" value="Unassembled WGS sequence"/>
</dbReference>
<gene>
    <name evidence="1" type="ORF">COLO4_06461</name>
</gene>
<comment type="caution">
    <text evidence="1">The sequence shown here is derived from an EMBL/GenBank/DDBJ whole genome shotgun (WGS) entry which is preliminary data.</text>
</comment>
<sequence length="52" mass="6116">MTLRPRYVVLPVSLLSRLFEIFSNPYRSIKNKPNPNFRPSNDLFTLYSQTPS</sequence>